<dbReference type="InterPro" id="IPR013848">
    <property type="entry name" value="Methylthiotransferase_N"/>
</dbReference>
<keyword evidence="4" id="KW-0479">Metal-binding</keyword>
<evidence type="ECO:0000256" key="5">
    <source>
        <dbReference type="ARBA" id="ARBA00023004"/>
    </source>
</evidence>
<dbReference type="GO" id="GO:0051539">
    <property type="term" value="F:4 iron, 4 sulfur cluster binding"/>
    <property type="evidence" value="ECO:0007669"/>
    <property type="project" value="UniProtKB-KW"/>
</dbReference>
<proteinExistence type="predicted"/>
<protein>
    <recommendedName>
        <fullName evidence="11">CDK5 regulatory subunit associated protein 1</fullName>
    </recommendedName>
</protein>
<evidence type="ECO:0000256" key="2">
    <source>
        <dbReference type="ARBA" id="ARBA00022485"/>
    </source>
</evidence>
<evidence type="ECO:0000256" key="6">
    <source>
        <dbReference type="ARBA" id="ARBA00023014"/>
    </source>
</evidence>
<evidence type="ECO:0000256" key="3">
    <source>
        <dbReference type="ARBA" id="ARBA00022691"/>
    </source>
</evidence>
<sequence>MLSRLRCVLRRDARWLGWRAASDGGGGRRRVLPEGPSLAHFMKPAQKEVELVATRAQNVHFEIYGCQMNVNDADVVWTILRDAGYGRAVYLFDPRRSGIEDLEQIARPCGVAEEEEKRCMAERLKSKLLEGEERLVDVVCGPDAYRDLPRLLSVAEAGDQAMNVALSLEETYADLATVRLDANSVTAFVSIMRGCDNMCSYCIVPFTRGRERSRPIESILREVERLVDEGVKEVTLLGQNVNSYRDVGSDKNSVHAVKSESRLAKGFKTVYKPFFPP</sequence>
<keyword evidence="3" id="KW-0949">S-adenosyl-L-methionine</keyword>
<dbReference type="SFLD" id="SFLDS00029">
    <property type="entry name" value="Radical_SAM"/>
    <property type="match status" value="1"/>
</dbReference>
<evidence type="ECO:0000313" key="9">
    <source>
        <dbReference type="EMBL" id="CAD7276500.1"/>
    </source>
</evidence>
<dbReference type="PROSITE" id="PS01278">
    <property type="entry name" value="MTTASE_RADICAL"/>
    <property type="match status" value="1"/>
</dbReference>
<dbReference type="SUPFAM" id="SSF102114">
    <property type="entry name" value="Radical SAM enzymes"/>
    <property type="match status" value="1"/>
</dbReference>
<dbReference type="AlphaFoldDB" id="A0A7R9GBL4"/>
<dbReference type="GO" id="GO:0005739">
    <property type="term" value="C:mitochondrion"/>
    <property type="evidence" value="ECO:0007669"/>
    <property type="project" value="TreeGrafter"/>
</dbReference>
<dbReference type="Gene3D" id="3.30.750.210">
    <property type="match status" value="1"/>
</dbReference>
<dbReference type="PROSITE" id="PS51918">
    <property type="entry name" value="RADICAL_SAM"/>
    <property type="match status" value="1"/>
</dbReference>
<dbReference type="GO" id="GO:0005829">
    <property type="term" value="C:cytosol"/>
    <property type="evidence" value="ECO:0007669"/>
    <property type="project" value="TreeGrafter"/>
</dbReference>
<dbReference type="FunFam" id="3.40.50.12160:FF:000003">
    <property type="entry name" value="CDK5 regulatory subunit-associated protein 1"/>
    <property type="match status" value="1"/>
</dbReference>
<feature type="domain" description="Radical SAM core" evidence="8">
    <location>
        <begin position="181"/>
        <end position="277"/>
    </location>
</feature>
<dbReference type="InterPro" id="IPR020612">
    <property type="entry name" value="Methylthiotransferase_CS"/>
</dbReference>
<dbReference type="PANTHER" id="PTHR43020">
    <property type="entry name" value="CDK5 REGULATORY SUBUNIT-ASSOCIATED PROTEIN 1"/>
    <property type="match status" value="1"/>
</dbReference>
<dbReference type="Proteomes" id="UP000678499">
    <property type="component" value="Unassembled WGS sequence"/>
</dbReference>
<organism evidence="9">
    <name type="scientific">Notodromas monacha</name>
    <dbReference type="NCBI Taxonomy" id="399045"/>
    <lineage>
        <taxon>Eukaryota</taxon>
        <taxon>Metazoa</taxon>
        <taxon>Ecdysozoa</taxon>
        <taxon>Arthropoda</taxon>
        <taxon>Crustacea</taxon>
        <taxon>Oligostraca</taxon>
        <taxon>Ostracoda</taxon>
        <taxon>Podocopa</taxon>
        <taxon>Podocopida</taxon>
        <taxon>Cypridocopina</taxon>
        <taxon>Cypridoidea</taxon>
        <taxon>Cyprididae</taxon>
        <taxon>Notodromas</taxon>
    </lineage>
</organism>
<dbReference type="GO" id="GO:0046872">
    <property type="term" value="F:metal ion binding"/>
    <property type="evidence" value="ECO:0007669"/>
    <property type="project" value="UniProtKB-KW"/>
</dbReference>
<name>A0A7R9GBL4_9CRUS</name>
<dbReference type="Pfam" id="PF04055">
    <property type="entry name" value="Radical_SAM"/>
    <property type="match status" value="1"/>
</dbReference>
<keyword evidence="10" id="KW-1185">Reference proteome</keyword>
<evidence type="ECO:0000259" key="8">
    <source>
        <dbReference type="PROSITE" id="PS51918"/>
    </source>
</evidence>
<dbReference type="PROSITE" id="PS51449">
    <property type="entry name" value="MTTASE_N"/>
    <property type="match status" value="1"/>
</dbReference>
<dbReference type="PANTHER" id="PTHR43020:SF2">
    <property type="entry name" value="MITOCHONDRIAL TRNA METHYLTHIOTRANSFERASE CDK5RAP1"/>
    <property type="match status" value="1"/>
</dbReference>
<keyword evidence="2" id="KW-0004">4Fe-4S</keyword>
<keyword evidence="5" id="KW-0408">Iron</keyword>
<evidence type="ECO:0000256" key="1">
    <source>
        <dbReference type="ARBA" id="ARBA00001966"/>
    </source>
</evidence>
<dbReference type="SFLD" id="SFLDG01082">
    <property type="entry name" value="B12-binding_domain_containing"/>
    <property type="match status" value="1"/>
</dbReference>
<gene>
    <name evidence="9" type="ORF">NMOB1V02_LOCUS4261</name>
</gene>
<evidence type="ECO:0008006" key="11">
    <source>
        <dbReference type="Google" id="ProtNLM"/>
    </source>
</evidence>
<keyword evidence="6" id="KW-0411">Iron-sulfur</keyword>
<feature type="domain" description="MTTase N-terminal" evidence="7">
    <location>
        <begin position="57"/>
        <end position="157"/>
    </location>
</feature>
<dbReference type="EMBL" id="CAJPEX010000640">
    <property type="protein sequence ID" value="CAG0916652.1"/>
    <property type="molecule type" value="Genomic_DNA"/>
</dbReference>
<dbReference type="InterPro" id="IPR007197">
    <property type="entry name" value="rSAM"/>
</dbReference>
<dbReference type="GO" id="GO:0035597">
    <property type="term" value="F:tRNA-2-methylthio-N(6)-dimethylallyladenosine(37) synthase activity"/>
    <property type="evidence" value="ECO:0007669"/>
    <property type="project" value="TreeGrafter"/>
</dbReference>
<dbReference type="EMBL" id="OA882677">
    <property type="protein sequence ID" value="CAD7276500.1"/>
    <property type="molecule type" value="Genomic_DNA"/>
</dbReference>
<evidence type="ECO:0000256" key="4">
    <source>
        <dbReference type="ARBA" id="ARBA00022723"/>
    </source>
</evidence>
<comment type="cofactor">
    <cofactor evidence="1">
        <name>[4Fe-4S] cluster</name>
        <dbReference type="ChEBI" id="CHEBI:49883"/>
    </cofactor>
</comment>
<evidence type="ECO:0000313" key="10">
    <source>
        <dbReference type="Proteomes" id="UP000678499"/>
    </source>
</evidence>
<evidence type="ECO:0000259" key="7">
    <source>
        <dbReference type="PROSITE" id="PS51449"/>
    </source>
</evidence>
<dbReference type="InterPro" id="IPR058240">
    <property type="entry name" value="rSAM_sf"/>
</dbReference>
<reference evidence="9" key="1">
    <citation type="submission" date="2020-11" db="EMBL/GenBank/DDBJ databases">
        <authorList>
            <person name="Tran Van P."/>
        </authorList>
    </citation>
    <scope>NUCLEOTIDE SEQUENCE</scope>
</reference>
<accession>A0A7R9GBL4</accession>
<dbReference type="OrthoDB" id="190098at2759"/>